<evidence type="ECO:0000256" key="3">
    <source>
        <dbReference type="ARBA" id="ARBA00022801"/>
    </source>
</evidence>
<comment type="caution">
    <text evidence="7">The sequence shown here is derived from an EMBL/GenBank/DDBJ whole genome shotgun (WGS) entry which is preliminary data.</text>
</comment>
<comment type="similarity">
    <text evidence="1">Belongs to the acyl coenzyme A hydrolase family.</text>
</comment>
<protein>
    <submittedName>
        <fullName evidence="7">Acyl-coenzyme A thioesterase 9, mitochondrial</fullName>
    </submittedName>
</protein>
<feature type="compositionally biased region" description="Polar residues" evidence="5">
    <location>
        <begin position="302"/>
        <end position="314"/>
    </location>
</feature>
<feature type="domain" description="HotDog ACOT-type" evidence="6">
    <location>
        <begin position="348"/>
        <end position="485"/>
    </location>
</feature>
<dbReference type="PANTHER" id="PTHR12655">
    <property type="entry name" value="ACYL-COA THIOESTERASE"/>
    <property type="match status" value="1"/>
</dbReference>
<dbReference type="InterPro" id="IPR029069">
    <property type="entry name" value="HotDog_dom_sf"/>
</dbReference>
<dbReference type="GO" id="GO:0006637">
    <property type="term" value="P:acyl-CoA metabolic process"/>
    <property type="evidence" value="ECO:0007669"/>
    <property type="project" value="TreeGrafter"/>
</dbReference>
<feature type="region of interest" description="Disordered" evidence="5">
    <location>
        <begin position="287"/>
        <end position="314"/>
    </location>
</feature>
<evidence type="ECO:0000256" key="4">
    <source>
        <dbReference type="ARBA" id="ARBA00022946"/>
    </source>
</evidence>
<dbReference type="CDD" id="cd03442">
    <property type="entry name" value="BFIT_BACH"/>
    <property type="match status" value="2"/>
</dbReference>
<dbReference type="PANTHER" id="PTHR12655:SF0">
    <property type="entry name" value="ACYL-COENZYME A THIOESTERASE 9, MITOCHONDRIAL"/>
    <property type="match status" value="1"/>
</dbReference>
<evidence type="ECO:0000313" key="7">
    <source>
        <dbReference type="EMBL" id="KAF6004350.1"/>
    </source>
</evidence>
<feature type="domain" description="HotDog ACOT-type" evidence="6">
    <location>
        <begin position="120"/>
        <end position="259"/>
    </location>
</feature>
<proteinExistence type="inferred from homology"/>
<dbReference type="Proteomes" id="UP000530660">
    <property type="component" value="Unassembled WGS sequence"/>
</dbReference>
<dbReference type="Gene3D" id="3.10.129.10">
    <property type="entry name" value="Hotdog Thioesterase"/>
    <property type="match status" value="2"/>
</dbReference>
<evidence type="ECO:0000256" key="2">
    <source>
        <dbReference type="ARBA" id="ARBA00022737"/>
    </source>
</evidence>
<feature type="compositionally biased region" description="Low complexity" evidence="5">
    <location>
        <begin position="103"/>
        <end position="113"/>
    </location>
</feature>
<evidence type="ECO:0000256" key="1">
    <source>
        <dbReference type="ARBA" id="ARBA00010458"/>
    </source>
</evidence>
<evidence type="ECO:0000313" key="8">
    <source>
        <dbReference type="Proteomes" id="UP000530660"/>
    </source>
</evidence>
<sequence length="519" mass="57385">MQSCSSRRLSPPSNPTSTVRWLGSLLHWSVRLSGENPRRPAWHSRERTQQRRYHPRMQDAIAARAVAFPLYNAGSVTEFLENERILSPVDNVLSEARPKTEFSPSAAATSTPSRPRRPPQRFRTRLQLSSSPALRAFYTNAWGKLRIGRLLEDLDALAGSVALRHVALPNVNTVTACVDKIRVLQGYQPDNASGMPNSSFLRSESRPPWSTLDSDLVYTGHLFHVGNTSMTISCEVARADRDSPPFLEAFFVFVARDAAGKQSVQVPELLLATKADQEAFALGERMAEERRKDRLHKKRATSVPNASANGKTPETASADLCYSFKSSVDSSATSSTEPGIDPASVSIDETVMRTVHIVQPDVRNLFGFMFGGTILLWAFELAYLNVIRHASGSIPTETWQRSRTPYRHIVPRLRAIGDIAFHRPVPIGSVLEMCSRIVAVRDHGLAVRLSARMWDSGGLARVAPVADADLISNTMTFLFQVPANEADAAFSFPLRPVHATSEEQAQESRRALEMLESSA</sequence>
<keyword evidence="8" id="KW-1185">Reference proteome</keyword>
<accession>A0A7J7INQ7</accession>
<reference evidence="7 8" key="1">
    <citation type="journal article" date="2020" name="J. Phycol.">
        <title>Comparative genome analysis reveals Cyanidiococcus gen. nov., a new extremophilic red algal genus sister to Cyanidioschyzon (Cyanidioschyzonaceae, Rhodophyta).</title>
        <authorList>
            <person name="Liu S.-L."/>
            <person name="Chiang Y.-R."/>
            <person name="Yoon H.S."/>
            <person name="Fu H.-Y."/>
        </authorList>
    </citation>
    <scope>NUCLEOTIDE SEQUENCE [LARGE SCALE GENOMIC DNA]</scope>
    <source>
        <strain evidence="7 8">THAL066</strain>
    </source>
</reference>
<dbReference type="OrthoDB" id="331699at2759"/>
<dbReference type="PROSITE" id="PS51770">
    <property type="entry name" value="HOTDOG_ACOT"/>
    <property type="match status" value="2"/>
</dbReference>
<feature type="region of interest" description="Disordered" evidence="5">
    <location>
        <begin position="96"/>
        <end position="122"/>
    </location>
</feature>
<dbReference type="InterPro" id="IPR033120">
    <property type="entry name" value="HOTDOG_ACOT"/>
</dbReference>
<evidence type="ECO:0000259" key="6">
    <source>
        <dbReference type="PROSITE" id="PS51770"/>
    </source>
</evidence>
<gene>
    <name evidence="7" type="primary">ACOT9</name>
    <name evidence="7" type="ORF">F1559_000598</name>
</gene>
<keyword evidence="4" id="KW-0809">Transit peptide</keyword>
<keyword evidence="3" id="KW-0378">Hydrolase</keyword>
<organism evidence="7 8">
    <name type="scientific">Cyanidiococcus yangmingshanensis</name>
    <dbReference type="NCBI Taxonomy" id="2690220"/>
    <lineage>
        <taxon>Eukaryota</taxon>
        <taxon>Rhodophyta</taxon>
        <taxon>Bangiophyceae</taxon>
        <taxon>Cyanidiales</taxon>
        <taxon>Cyanidiaceae</taxon>
        <taxon>Cyanidiococcus</taxon>
    </lineage>
</organism>
<dbReference type="GO" id="GO:0047617">
    <property type="term" value="F:fatty acyl-CoA hydrolase activity"/>
    <property type="evidence" value="ECO:0007669"/>
    <property type="project" value="TreeGrafter"/>
</dbReference>
<dbReference type="SUPFAM" id="SSF54637">
    <property type="entry name" value="Thioesterase/thiol ester dehydrase-isomerase"/>
    <property type="match status" value="3"/>
</dbReference>
<keyword evidence="2" id="KW-0677">Repeat</keyword>
<name>A0A7J7INQ7_9RHOD</name>
<dbReference type="AlphaFoldDB" id="A0A7J7INQ7"/>
<dbReference type="EMBL" id="VWRR01000003">
    <property type="protein sequence ID" value="KAF6004350.1"/>
    <property type="molecule type" value="Genomic_DNA"/>
</dbReference>
<evidence type="ECO:0000256" key="5">
    <source>
        <dbReference type="SAM" id="MobiDB-lite"/>
    </source>
</evidence>